<dbReference type="PANTHER" id="PTHR30405">
    <property type="entry name" value="TRANSPOSASE"/>
    <property type="match status" value="1"/>
</dbReference>
<evidence type="ECO:0008006" key="13">
    <source>
        <dbReference type="Google" id="ProtNLM"/>
    </source>
</evidence>
<dbReference type="GO" id="GO:0032196">
    <property type="term" value="P:transposition"/>
    <property type="evidence" value="ECO:0007669"/>
    <property type="project" value="UniProtKB-KW"/>
</dbReference>
<dbReference type="GO" id="GO:0046872">
    <property type="term" value="F:metal ion binding"/>
    <property type="evidence" value="ECO:0007669"/>
    <property type="project" value="UniProtKB-KW"/>
</dbReference>
<dbReference type="Pfam" id="PF12323">
    <property type="entry name" value="HTH_OrfB_IS605"/>
    <property type="match status" value="1"/>
</dbReference>
<evidence type="ECO:0000256" key="4">
    <source>
        <dbReference type="ARBA" id="ARBA00022723"/>
    </source>
</evidence>
<evidence type="ECO:0000259" key="9">
    <source>
        <dbReference type="Pfam" id="PF01385"/>
    </source>
</evidence>
<dbReference type="NCBIfam" id="NF040570">
    <property type="entry name" value="guided_TnpB"/>
    <property type="match status" value="1"/>
</dbReference>
<dbReference type="Pfam" id="PF07282">
    <property type="entry name" value="Cas12f1-like_TNB"/>
    <property type="match status" value="1"/>
</dbReference>
<evidence type="ECO:0000256" key="6">
    <source>
        <dbReference type="ARBA" id="ARBA00023125"/>
    </source>
</evidence>
<dbReference type="InterPro" id="IPR010095">
    <property type="entry name" value="Cas12f1-like_TNB"/>
</dbReference>
<evidence type="ECO:0000313" key="12">
    <source>
        <dbReference type="EMBL" id="QNO46998.1"/>
    </source>
</evidence>
<keyword evidence="6" id="KW-0238">DNA-binding</keyword>
<dbReference type="InterPro" id="IPR021027">
    <property type="entry name" value="Transposase_put_HTH"/>
</dbReference>
<feature type="domain" description="Cas12f1-like TNB" evidence="10">
    <location>
        <begin position="287"/>
        <end position="352"/>
    </location>
</feature>
<dbReference type="AlphaFoldDB" id="A0A7G9YG64"/>
<dbReference type="PANTHER" id="PTHR30405:SF11">
    <property type="entry name" value="RNA-GUIDED DNA ENDONUCLEASE RV2885C-RELATED"/>
    <property type="match status" value="1"/>
</dbReference>
<evidence type="ECO:0000256" key="1">
    <source>
        <dbReference type="ARBA" id="ARBA00008761"/>
    </source>
</evidence>
<evidence type="ECO:0000256" key="7">
    <source>
        <dbReference type="ARBA" id="ARBA00023172"/>
    </source>
</evidence>
<sequence length="371" mass="43034">MSIVPRRTFKYRMYPTKTQTIILLHWLNVCRYLYNEMLADRKNAYDRCGIGLNYNQQAGQLKYLNLDLHSQVAQDVIRRLDKAFRNFFRRVKNGEKPEYPRFQGRNRYDSFTHPQSGFKVLDDGKLKLSKIGTIRMFVHREIVGKIKTCTILRDGDQWYACFSVELPNVEKVEPKTSVGIDLGINTLATLSDGTAIENPKTLDKYDSKSRKAQRKLSRKKKGSNNRNKQKTVLKGVYRKVRNVRKDYIHKLARILADTYDRIVFEDLQIKNMVKNHNLARSIHDASWNMLIDFTTYKAEEAGGSVELVNPRNTSKQCSVCGCIQAMPLSQRTYRCPECGNVMDRDHNAAINILNRYVRTDCAEFKPVEMVA</sequence>
<evidence type="ECO:0000256" key="3">
    <source>
        <dbReference type="ARBA" id="ARBA00022578"/>
    </source>
</evidence>
<dbReference type="GO" id="GO:0006310">
    <property type="term" value="P:DNA recombination"/>
    <property type="evidence" value="ECO:0007669"/>
    <property type="project" value="UniProtKB-KW"/>
</dbReference>
<feature type="domain" description="Transposase putative helix-turn-helix" evidence="11">
    <location>
        <begin position="7"/>
        <end position="47"/>
    </location>
</feature>
<feature type="compositionally biased region" description="Basic residues" evidence="8">
    <location>
        <begin position="210"/>
        <end position="230"/>
    </location>
</feature>
<feature type="region of interest" description="Disordered" evidence="8">
    <location>
        <begin position="205"/>
        <end position="230"/>
    </location>
</feature>
<dbReference type="GO" id="GO:0003677">
    <property type="term" value="F:DNA binding"/>
    <property type="evidence" value="ECO:0007669"/>
    <property type="project" value="UniProtKB-KW"/>
</dbReference>
<dbReference type="NCBIfam" id="TIGR01766">
    <property type="entry name" value="IS200/IS605 family accessory protein TnpB-like domain"/>
    <property type="match status" value="1"/>
</dbReference>
<accession>A0A7G9YG64</accession>
<evidence type="ECO:0000256" key="2">
    <source>
        <dbReference type="ARBA" id="ARBA00011044"/>
    </source>
</evidence>
<keyword evidence="5" id="KW-0862">Zinc</keyword>
<keyword evidence="4" id="KW-0479">Metal-binding</keyword>
<dbReference type="InterPro" id="IPR001959">
    <property type="entry name" value="Transposase"/>
</dbReference>
<proteinExistence type="inferred from homology"/>
<keyword evidence="3" id="KW-0815">Transposition</keyword>
<name>A0A7G9YG64_9EURY</name>
<protein>
    <recommendedName>
        <fullName evidence="13">Transposase</fullName>
    </recommendedName>
</protein>
<comment type="similarity">
    <text evidence="2">In the N-terminal section; belongs to the transposase 2 family.</text>
</comment>
<evidence type="ECO:0000259" key="10">
    <source>
        <dbReference type="Pfam" id="PF07282"/>
    </source>
</evidence>
<evidence type="ECO:0000256" key="5">
    <source>
        <dbReference type="ARBA" id="ARBA00022833"/>
    </source>
</evidence>
<gene>
    <name evidence="12" type="ORF">JMDIOONB_00010</name>
</gene>
<keyword evidence="7" id="KW-0233">DNA recombination</keyword>
<comment type="similarity">
    <text evidence="1">In the C-terminal section; belongs to the transposase 35 family.</text>
</comment>
<evidence type="ECO:0000259" key="11">
    <source>
        <dbReference type="Pfam" id="PF12323"/>
    </source>
</evidence>
<reference evidence="12" key="1">
    <citation type="submission" date="2020-06" db="EMBL/GenBank/DDBJ databases">
        <title>Unique genomic features of the anaerobic methanotrophic archaea.</title>
        <authorList>
            <person name="Chadwick G.L."/>
            <person name="Skennerton C.T."/>
            <person name="Laso-Perez R."/>
            <person name="Leu A.O."/>
            <person name="Speth D.R."/>
            <person name="Yu H."/>
            <person name="Morgan-Lang C."/>
            <person name="Hatzenpichler R."/>
            <person name="Goudeau D."/>
            <person name="Malmstrom R."/>
            <person name="Brazelton W.J."/>
            <person name="Woyke T."/>
            <person name="Hallam S.J."/>
            <person name="Tyson G.W."/>
            <person name="Wegener G."/>
            <person name="Boetius A."/>
            <person name="Orphan V."/>
        </authorList>
    </citation>
    <scope>NUCLEOTIDE SEQUENCE</scope>
</reference>
<dbReference type="EMBL" id="MT631237">
    <property type="protein sequence ID" value="QNO46998.1"/>
    <property type="molecule type" value="Genomic_DNA"/>
</dbReference>
<organism evidence="12">
    <name type="scientific">Candidatus Methanogaster sp. ANME-2c ERB4</name>
    <dbReference type="NCBI Taxonomy" id="2759911"/>
    <lineage>
        <taxon>Archaea</taxon>
        <taxon>Methanobacteriati</taxon>
        <taxon>Methanobacteriota</taxon>
        <taxon>Stenosarchaea group</taxon>
        <taxon>Methanomicrobia</taxon>
        <taxon>Methanosarcinales</taxon>
        <taxon>ANME-2 cluster</taxon>
        <taxon>Candidatus Methanogasteraceae</taxon>
        <taxon>Candidatus Methanogaster</taxon>
    </lineage>
</organism>
<dbReference type="InterPro" id="IPR051399">
    <property type="entry name" value="RNA-guided_DNA_endo/Transpos"/>
</dbReference>
<evidence type="ECO:0000256" key="8">
    <source>
        <dbReference type="SAM" id="MobiDB-lite"/>
    </source>
</evidence>
<dbReference type="Pfam" id="PF01385">
    <property type="entry name" value="OrfB_IS605"/>
    <property type="match status" value="1"/>
</dbReference>
<feature type="domain" description="Probable transposase IS891/IS1136/IS1341" evidence="9">
    <location>
        <begin position="163"/>
        <end position="275"/>
    </location>
</feature>